<dbReference type="PROSITE" id="PS50011">
    <property type="entry name" value="PROTEIN_KINASE_DOM"/>
    <property type="match status" value="1"/>
</dbReference>
<feature type="region of interest" description="Disordered" evidence="11">
    <location>
        <begin position="869"/>
        <end position="889"/>
    </location>
</feature>
<dbReference type="Pfam" id="PF00069">
    <property type="entry name" value="Pkinase"/>
    <property type="match status" value="1"/>
</dbReference>
<feature type="compositionally biased region" description="Pro residues" evidence="11">
    <location>
        <begin position="873"/>
        <end position="882"/>
    </location>
</feature>
<evidence type="ECO:0000259" key="13">
    <source>
        <dbReference type="PROSITE" id="PS50011"/>
    </source>
</evidence>
<evidence type="ECO:0000259" key="14">
    <source>
        <dbReference type="PROSITE" id="PS50850"/>
    </source>
</evidence>
<dbReference type="InterPro" id="IPR036259">
    <property type="entry name" value="MFS_trans_sf"/>
</dbReference>
<feature type="transmembrane region" description="Helical" evidence="12">
    <location>
        <begin position="709"/>
        <end position="727"/>
    </location>
</feature>
<feature type="transmembrane region" description="Helical" evidence="12">
    <location>
        <begin position="514"/>
        <end position="536"/>
    </location>
</feature>
<reference evidence="15" key="1">
    <citation type="submission" date="2022-06" db="EMBL/GenBank/DDBJ databases">
        <title>Complete genome sequence of Streptomyces nigrescens HEK616.</title>
        <authorList>
            <person name="Asamizu S."/>
            <person name="Onaka H."/>
        </authorList>
    </citation>
    <scope>NUCLEOTIDE SEQUENCE</scope>
    <source>
        <strain evidence="15">HEK616</strain>
    </source>
</reference>
<evidence type="ECO:0000256" key="12">
    <source>
        <dbReference type="SAM" id="Phobius"/>
    </source>
</evidence>
<keyword evidence="4 12" id="KW-0812">Transmembrane</keyword>
<keyword evidence="7 12" id="KW-1133">Transmembrane helix</keyword>
<feature type="transmembrane region" description="Helical" evidence="12">
    <location>
        <begin position="605"/>
        <end position="623"/>
    </location>
</feature>
<dbReference type="InterPro" id="IPR000719">
    <property type="entry name" value="Prot_kinase_dom"/>
</dbReference>
<dbReference type="InterPro" id="IPR011009">
    <property type="entry name" value="Kinase-like_dom_sf"/>
</dbReference>
<dbReference type="SMART" id="SM00220">
    <property type="entry name" value="S_TKc"/>
    <property type="match status" value="1"/>
</dbReference>
<feature type="transmembrane region" description="Helical" evidence="12">
    <location>
        <begin position="733"/>
        <end position="756"/>
    </location>
</feature>
<evidence type="ECO:0000256" key="1">
    <source>
        <dbReference type="ARBA" id="ARBA00004651"/>
    </source>
</evidence>
<keyword evidence="16" id="KW-1185">Reference proteome</keyword>
<keyword evidence="5 10" id="KW-0547">Nucleotide-binding</keyword>
<dbReference type="CDD" id="cd17321">
    <property type="entry name" value="MFS_MMR_MDR_like"/>
    <property type="match status" value="1"/>
</dbReference>
<dbReference type="PROSITE" id="PS50850">
    <property type="entry name" value="MFS"/>
    <property type="match status" value="1"/>
</dbReference>
<dbReference type="Gene3D" id="1.10.510.10">
    <property type="entry name" value="Transferase(Phosphotransferase) domain 1"/>
    <property type="match status" value="1"/>
</dbReference>
<proteinExistence type="predicted"/>
<dbReference type="PROSITE" id="PS00108">
    <property type="entry name" value="PROTEIN_KINASE_ST"/>
    <property type="match status" value="1"/>
</dbReference>
<evidence type="ECO:0000256" key="7">
    <source>
        <dbReference type="ARBA" id="ARBA00022989"/>
    </source>
</evidence>
<sequence>MESRTGVRTVDYLAPVDQLISSDPTHIGPYRLIARLGAGGMGLVYLGRSEAGRTVAVKVVQDEHAQHPEFRRRFAREVAAARRVGGAWTADVLDADTEAAVPWVATQYIPGPDLTTVVADDYGPLPENSVRVLANRLALALQAVHEAGLIHRDLKPSNVLVTVDGPRVIDFGIARAMDTLAGDSLHTRTGMLIGSPGFMSPEQVRGLELTPASDVFCLGAVLVYAATGRLLFGATETGLNAHLFRIAEEEPDLTGVPEPLLDLVRECLDKDPAKRPALQQVAARAEPDADGEWLPGAVLAQLGRHAARLLDYAPETVMGTPGAAPADPHPPAGPPQPSVPPVPAYSPTAPAQLVPPQGFGPPPGPAPYAGPPPDLRDSAPPHPRRWWGLAVVALVQLFVLLDATSLHMAVPSVMAALHLPADSLNLLFTGYDLAFAGLLLLGGHLADLVGRKRLLLIGLAGYAAAAAFGGLAPTAGVLVCARVLQGAFAALLSPAVLALVAANFPDPKARGRAFGVYATIVAGGSTMGLFTGRWLIDTLDWRWCLFADVPLALIAVIGAATLVHDRPLRTRRRLDAPGLLLGSGGLLCLVYGFQQTGPRGWTDLLVLALLAVGAVLLLAFFLWQSRTPDALLPPYATQDRGRLGSFLTLFLTGAGTLALFPTLMTYLENVRGYSPIATTTALLPTVAAILIGATQVSARLLHRVPARNLIAPGLLLTACGLLLLTRLEPDSDYTAVVLPGMILAGFGLGMALMPLYSLATAGIAAQDSGGGAAVTGTTDEAGAALGTAVFSSVLTAGIAARMAAAPGLPPSLAAAARSGHVISPQAAPPQLAETITTATVAGYTDALWWSAGLTLLAALATTLLIRPTTSTPPGLPGPPLPLHDPGSAH</sequence>
<evidence type="ECO:0000256" key="10">
    <source>
        <dbReference type="PROSITE-ProRule" id="PRU10141"/>
    </source>
</evidence>
<evidence type="ECO:0000256" key="11">
    <source>
        <dbReference type="SAM" id="MobiDB-lite"/>
    </source>
</evidence>
<protein>
    <recommendedName>
        <fullName evidence="17">Non-specific serine/threonine protein kinase</fullName>
    </recommendedName>
</protein>
<feature type="transmembrane region" description="Helical" evidence="12">
    <location>
        <begin position="454"/>
        <end position="477"/>
    </location>
</feature>
<evidence type="ECO:0000256" key="3">
    <source>
        <dbReference type="ARBA" id="ARBA00022475"/>
    </source>
</evidence>
<evidence type="ECO:0000256" key="6">
    <source>
        <dbReference type="ARBA" id="ARBA00022840"/>
    </source>
</evidence>
<evidence type="ECO:0000256" key="4">
    <source>
        <dbReference type="ARBA" id="ARBA00022692"/>
    </source>
</evidence>
<feature type="domain" description="Major facilitator superfamily (MFS) profile" evidence="14">
    <location>
        <begin position="388"/>
        <end position="869"/>
    </location>
</feature>
<feature type="transmembrane region" description="Helical" evidence="12">
    <location>
        <begin position="643"/>
        <end position="664"/>
    </location>
</feature>
<keyword evidence="3" id="KW-1003">Cell membrane</keyword>
<feature type="transmembrane region" description="Helical" evidence="12">
    <location>
        <begin position="424"/>
        <end position="442"/>
    </location>
</feature>
<dbReference type="CDD" id="cd14014">
    <property type="entry name" value="STKc_PknB_like"/>
    <property type="match status" value="1"/>
</dbReference>
<feature type="binding site" evidence="10">
    <location>
        <position position="58"/>
    </location>
    <ligand>
        <name>ATP</name>
        <dbReference type="ChEBI" id="CHEBI:30616"/>
    </ligand>
</feature>
<feature type="transmembrane region" description="Helical" evidence="12">
    <location>
        <begin position="574"/>
        <end position="593"/>
    </location>
</feature>
<feature type="compositionally biased region" description="Pro residues" evidence="11">
    <location>
        <begin position="327"/>
        <end position="344"/>
    </location>
</feature>
<feature type="transmembrane region" description="Helical" evidence="12">
    <location>
        <begin position="846"/>
        <end position="865"/>
    </location>
</feature>
<evidence type="ECO:0000256" key="2">
    <source>
        <dbReference type="ARBA" id="ARBA00022448"/>
    </source>
</evidence>
<feature type="compositionally biased region" description="Low complexity" evidence="11">
    <location>
        <begin position="345"/>
        <end position="357"/>
    </location>
</feature>
<feature type="transmembrane region" description="Helical" evidence="12">
    <location>
        <begin position="676"/>
        <end position="697"/>
    </location>
</feature>
<dbReference type="SUPFAM" id="SSF56112">
    <property type="entry name" value="Protein kinase-like (PK-like)"/>
    <property type="match status" value="1"/>
</dbReference>
<dbReference type="PANTHER" id="PTHR42718:SF46">
    <property type="entry name" value="BLR6921 PROTEIN"/>
    <property type="match status" value="1"/>
</dbReference>
<keyword evidence="2" id="KW-0813">Transport</keyword>
<evidence type="ECO:0000313" key="15">
    <source>
        <dbReference type="EMBL" id="BDM67807.1"/>
    </source>
</evidence>
<dbReference type="InterPro" id="IPR008271">
    <property type="entry name" value="Ser/Thr_kinase_AS"/>
</dbReference>
<dbReference type="PROSITE" id="PS00107">
    <property type="entry name" value="PROTEIN_KINASE_ATP"/>
    <property type="match status" value="1"/>
</dbReference>
<gene>
    <name evidence="15" type="ORF">HEK616_12940</name>
</gene>
<dbReference type="Pfam" id="PF07690">
    <property type="entry name" value="MFS_1"/>
    <property type="match status" value="1"/>
</dbReference>
<dbReference type="Gene3D" id="1.20.1250.20">
    <property type="entry name" value="MFS general substrate transporter like domains"/>
    <property type="match status" value="2"/>
</dbReference>
<dbReference type="EMBL" id="AP026073">
    <property type="protein sequence ID" value="BDM67807.1"/>
    <property type="molecule type" value="Genomic_DNA"/>
</dbReference>
<name>A0ABM7ZNT2_STRNI</name>
<dbReference type="PANTHER" id="PTHR42718">
    <property type="entry name" value="MAJOR FACILITATOR SUPERFAMILY MULTIDRUG TRANSPORTER MFSC"/>
    <property type="match status" value="1"/>
</dbReference>
<feature type="region of interest" description="Disordered" evidence="11">
    <location>
        <begin position="318"/>
        <end position="379"/>
    </location>
</feature>
<keyword evidence="8 12" id="KW-0472">Membrane</keyword>
<dbReference type="Proteomes" id="UP001059597">
    <property type="component" value="Chromosome"/>
</dbReference>
<feature type="transmembrane region" description="Helical" evidence="12">
    <location>
        <begin position="542"/>
        <end position="562"/>
    </location>
</feature>
<dbReference type="InterPro" id="IPR017441">
    <property type="entry name" value="Protein_kinase_ATP_BS"/>
</dbReference>
<evidence type="ECO:0000256" key="5">
    <source>
        <dbReference type="ARBA" id="ARBA00022741"/>
    </source>
</evidence>
<comment type="subcellular location">
    <subcellularLocation>
        <location evidence="1">Cell membrane</location>
        <topology evidence="1">Multi-pass membrane protein</topology>
    </subcellularLocation>
</comment>
<keyword evidence="6 10" id="KW-0067">ATP-binding</keyword>
<feature type="domain" description="Protein kinase" evidence="13">
    <location>
        <begin position="30"/>
        <end position="294"/>
    </location>
</feature>
<feature type="transmembrane region" description="Helical" evidence="12">
    <location>
        <begin position="483"/>
        <end position="502"/>
    </location>
</feature>
<dbReference type="Gene3D" id="3.30.200.20">
    <property type="entry name" value="Phosphorylase Kinase, domain 1"/>
    <property type="match status" value="1"/>
</dbReference>
<feature type="transmembrane region" description="Helical" evidence="12">
    <location>
        <begin position="386"/>
        <end position="404"/>
    </location>
</feature>
<accession>A0ABM7ZNT2</accession>
<evidence type="ECO:0008006" key="17">
    <source>
        <dbReference type="Google" id="ProtNLM"/>
    </source>
</evidence>
<dbReference type="SUPFAM" id="SSF103473">
    <property type="entry name" value="MFS general substrate transporter"/>
    <property type="match status" value="1"/>
</dbReference>
<keyword evidence="9" id="KW-0046">Antibiotic resistance</keyword>
<organism evidence="15 16">
    <name type="scientific">Streptomyces nigrescens</name>
    <dbReference type="NCBI Taxonomy" id="1920"/>
    <lineage>
        <taxon>Bacteria</taxon>
        <taxon>Bacillati</taxon>
        <taxon>Actinomycetota</taxon>
        <taxon>Actinomycetes</taxon>
        <taxon>Kitasatosporales</taxon>
        <taxon>Streptomycetaceae</taxon>
        <taxon>Streptomyces</taxon>
    </lineage>
</organism>
<evidence type="ECO:0000256" key="8">
    <source>
        <dbReference type="ARBA" id="ARBA00023136"/>
    </source>
</evidence>
<dbReference type="RefSeq" id="WP_261951914.1">
    <property type="nucleotide sequence ID" value="NZ_AP026073.1"/>
</dbReference>
<dbReference type="InterPro" id="IPR011701">
    <property type="entry name" value="MFS"/>
</dbReference>
<dbReference type="InterPro" id="IPR020846">
    <property type="entry name" value="MFS_dom"/>
</dbReference>
<feature type="compositionally biased region" description="Pro residues" evidence="11">
    <location>
        <begin position="358"/>
        <end position="373"/>
    </location>
</feature>
<evidence type="ECO:0000256" key="9">
    <source>
        <dbReference type="ARBA" id="ARBA00023251"/>
    </source>
</evidence>
<evidence type="ECO:0000313" key="16">
    <source>
        <dbReference type="Proteomes" id="UP001059597"/>
    </source>
</evidence>